<evidence type="ECO:0000259" key="2">
    <source>
        <dbReference type="PROSITE" id="PS51464"/>
    </source>
</evidence>
<comment type="caution">
    <text evidence="3">The sequence shown here is derived from an EMBL/GenBank/DDBJ whole genome shotgun (WGS) entry which is preliminary data.</text>
</comment>
<name>A0A3B0BGR2_9BACL</name>
<dbReference type="GO" id="GO:0016853">
    <property type="term" value="F:isomerase activity"/>
    <property type="evidence" value="ECO:0007669"/>
    <property type="project" value="UniProtKB-KW"/>
</dbReference>
<reference evidence="3 4" key="1">
    <citation type="journal article" date="2007" name="Int. J. Syst. Evol. Microbiol.">
        <title>Paenibacillus ginsengarvi sp. nov., isolated from soil from ginseng cultivation.</title>
        <authorList>
            <person name="Yoon M.H."/>
            <person name="Ten L.N."/>
            <person name="Im W.T."/>
        </authorList>
    </citation>
    <scope>NUCLEOTIDE SEQUENCE [LARGE SCALE GENOMIC DNA]</scope>
    <source>
        <strain evidence="3 4">KCTC 13059</strain>
    </source>
</reference>
<sequence length="185" mass="19449">MSANPYVAEILGELKQAAEQLDDGQAELLASRIGEARKLFVAGAGRSGLMAKAFAMRLAHLGLNAYVVGESVTPPIGEGDLLILATGSGETRSLVSMAEKAKSVQAAVAAVTIRPESTIGRLADLIVRLPGSPKEQAGSQAATVQPMGSLFEQTLLLFFDGMILRLMKRCGHDSAAMFGRHANLE</sequence>
<organism evidence="3 4">
    <name type="scientific">Paenibacillus ginsengarvi</name>
    <dbReference type="NCBI Taxonomy" id="400777"/>
    <lineage>
        <taxon>Bacteria</taxon>
        <taxon>Bacillati</taxon>
        <taxon>Bacillota</taxon>
        <taxon>Bacilli</taxon>
        <taxon>Bacillales</taxon>
        <taxon>Paenibacillaceae</taxon>
        <taxon>Paenibacillus</taxon>
    </lineage>
</organism>
<dbReference type="NCBIfam" id="TIGR03127">
    <property type="entry name" value="RuMP_HxlB"/>
    <property type="match status" value="1"/>
</dbReference>
<gene>
    <name evidence="3" type="primary">hxlB</name>
    <name evidence="3" type="ORF">D7M11_29065</name>
</gene>
<accession>A0A3B0BGR2</accession>
<dbReference type="EMBL" id="RBAH01000028">
    <property type="protein sequence ID" value="RKN71880.1"/>
    <property type="molecule type" value="Genomic_DNA"/>
</dbReference>
<dbReference type="OrthoDB" id="9797832at2"/>
<keyword evidence="4" id="KW-1185">Reference proteome</keyword>
<dbReference type="InterPro" id="IPR001347">
    <property type="entry name" value="SIS_dom"/>
</dbReference>
<dbReference type="InterPro" id="IPR046348">
    <property type="entry name" value="SIS_dom_sf"/>
</dbReference>
<dbReference type="PANTHER" id="PTHR43443:SF1">
    <property type="entry name" value="3-HEXULOSE-6-PHOSPHATE ISOMERASE"/>
    <property type="match status" value="1"/>
</dbReference>
<dbReference type="SUPFAM" id="SSF53697">
    <property type="entry name" value="SIS domain"/>
    <property type="match status" value="1"/>
</dbReference>
<feature type="domain" description="SIS" evidence="2">
    <location>
        <begin position="29"/>
        <end position="172"/>
    </location>
</feature>
<dbReference type="GO" id="GO:1901135">
    <property type="term" value="P:carbohydrate derivative metabolic process"/>
    <property type="evidence" value="ECO:0007669"/>
    <property type="project" value="InterPro"/>
</dbReference>
<dbReference type="RefSeq" id="WP_120750777.1">
    <property type="nucleotide sequence ID" value="NZ_RBAH01000028.1"/>
</dbReference>
<dbReference type="PANTHER" id="PTHR43443">
    <property type="entry name" value="3-HEXULOSE-6-PHOSPHATE ISOMERASE"/>
    <property type="match status" value="1"/>
</dbReference>
<dbReference type="InterPro" id="IPR017552">
    <property type="entry name" value="PHI/rmpB"/>
</dbReference>
<dbReference type="PROSITE" id="PS51464">
    <property type="entry name" value="SIS"/>
    <property type="match status" value="1"/>
</dbReference>
<evidence type="ECO:0000313" key="3">
    <source>
        <dbReference type="EMBL" id="RKN71880.1"/>
    </source>
</evidence>
<protein>
    <submittedName>
        <fullName evidence="3">6-phospho-3-hexuloisomerase</fullName>
    </submittedName>
</protein>
<evidence type="ECO:0000313" key="4">
    <source>
        <dbReference type="Proteomes" id="UP000282311"/>
    </source>
</evidence>
<dbReference type="CDD" id="cd05005">
    <property type="entry name" value="SIS_PHI"/>
    <property type="match status" value="1"/>
</dbReference>
<dbReference type="Proteomes" id="UP000282311">
    <property type="component" value="Unassembled WGS sequence"/>
</dbReference>
<proteinExistence type="inferred from homology"/>
<evidence type="ECO:0000256" key="1">
    <source>
        <dbReference type="ARBA" id="ARBA00009235"/>
    </source>
</evidence>
<dbReference type="GO" id="GO:0097367">
    <property type="term" value="F:carbohydrate derivative binding"/>
    <property type="evidence" value="ECO:0007669"/>
    <property type="project" value="InterPro"/>
</dbReference>
<dbReference type="Gene3D" id="3.40.50.10490">
    <property type="entry name" value="Glucose-6-phosphate isomerase like protein, domain 1"/>
    <property type="match status" value="1"/>
</dbReference>
<comment type="similarity">
    <text evidence="1">Belongs to the SIS family. PHI subfamily.</text>
</comment>
<dbReference type="Pfam" id="PF01380">
    <property type="entry name" value="SIS"/>
    <property type="match status" value="1"/>
</dbReference>
<keyword evidence="3" id="KW-0413">Isomerase</keyword>
<dbReference type="AlphaFoldDB" id="A0A3B0BGR2"/>